<sequence length="102" mass="11074">MTHKSAAVGGVSLLGSHHAPEINVLAPVQQLTQQRTRRQAAGRSRREQYYGFLSSSDSVTSAYLPTFKQISGEPEGLTLAALKHHVGPFHESLEGYRSSSVL</sequence>
<keyword evidence="3" id="KW-1185">Reference proteome</keyword>
<dbReference type="Gramene" id="Pp3c1_25128V3.1">
    <property type="protein sequence ID" value="Pp3c1_25128V3.1"/>
    <property type="gene ID" value="Pp3c1_25128"/>
</dbReference>
<evidence type="ECO:0000313" key="3">
    <source>
        <dbReference type="Proteomes" id="UP000006727"/>
    </source>
</evidence>
<evidence type="ECO:0000313" key="2">
    <source>
        <dbReference type="EnsemblPlants" id="Pp3c1_25128V3.1"/>
    </source>
</evidence>
<reference evidence="1 3" key="1">
    <citation type="journal article" date="2008" name="Science">
        <title>The Physcomitrella genome reveals evolutionary insights into the conquest of land by plants.</title>
        <authorList>
            <person name="Rensing S."/>
            <person name="Lang D."/>
            <person name="Zimmer A."/>
            <person name="Terry A."/>
            <person name="Salamov A."/>
            <person name="Shapiro H."/>
            <person name="Nishiyama T."/>
            <person name="Perroud P.-F."/>
            <person name="Lindquist E."/>
            <person name="Kamisugi Y."/>
            <person name="Tanahashi T."/>
            <person name="Sakakibara K."/>
            <person name="Fujita T."/>
            <person name="Oishi K."/>
            <person name="Shin-I T."/>
            <person name="Kuroki Y."/>
            <person name="Toyoda A."/>
            <person name="Suzuki Y."/>
            <person name="Hashimoto A."/>
            <person name="Yamaguchi K."/>
            <person name="Sugano A."/>
            <person name="Kohara Y."/>
            <person name="Fujiyama A."/>
            <person name="Anterola A."/>
            <person name="Aoki S."/>
            <person name="Ashton N."/>
            <person name="Barbazuk W.B."/>
            <person name="Barker E."/>
            <person name="Bennetzen J."/>
            <person name="Bezanilla M."/>
            <person name="Blankenship R."/>
            <person name="Cho S.H."/>
            <person name="Dutcher S."/>
            <person name="Estelle M."/>
            <person name="Fawcett J.A."/>
            <person name="Gundlach H."/>
            <person name="Hanada K."/>
            <person name="Heyl A."/>
            <person name="Hicks K.A."/>
            <person name="Hugh J."/>
            <person name="Lohr M."/>
            <person name="Mayer K."/>
            <person name="Melkozernov A."/>
            <person name="Murata T."/>
            <person name="Nelson D."/>
            <person name="Pils B."/>
            <person name="Prigge M."/>
            <person name="Reiss B."/>
            <person name="Renner T."/>
            <person name="Rombauts S."/>
            <person name="Rushton P."/>
            <person name="Sanderfoot A."/>
            <person name="Schween G."/>
            <person name="Shiu S.-H."/>
            <person name="Stueber K."/>
            <person name="Theodoulou F.L."/>
            <person name="Tu H."/>
            <person name="Van de Peer Y."/>
            <person name="Verrier P.J."/>
            <person name="Waters E."/>
            <person name="Wood A."/>
            <person name="Yang L."/>
            <person name="Cove D."/>
            <person name="Cuming A."/>
            <person name="Hasebe M."/>
            <person name="Lucas S."/>
            <person name="Mishler D.B."/>
            <person name="Reski R."/>
            <person name="Grigoriev I."/>
            <person name="Quatrano R.S."/>
            <person name="Boore J.L."/>
        </authorList>
    </citation>
    <scope>NUCLEOTIDE SEQUENCE [LARGE SCALE GENOMIC DNA]</scope>
    <source>
        <strain evidence="2 3">cv. Gransden 2004</strain>
    </source>
</reference>
<accession>A0A2K1L9L7</accession>
<reference evidence="2" key="3">
    <citation type="submission" date="2020-12" db="UniProtKB">
        <authorList>
            <consortium name="EnsemblPlants"/>
        </authorList>
    </citation>
    <scope>IDENTIFICATION</scope>
</reference>
<name>A0A2K1L9L7_PHYPA</name>
<organism evidence="1">
    <name type="scientific">Physcomitrium patens</name>
    <name type="common">Spreading-leaved earth moss</name>
    <name type="synonym">Physcomitrella patens</name>
    <dbReference type="NCBI Taxonomy" id="3218"/>
    <lineage>
        <taxon>Eukaryota</taxon>
        <taxon>Viridiplantae</taxon>
        <taxon>Streptophyta</taxon>
        <taxon>Embryophyta</taxon>
        <taxon>Bryophyta</taxon>
        <taxon>Bryophytina</taxon>
        <taxon>Bryopsida</taxon>
        <taxon>Funariidae</taxon>
        <taxon>Funariales</taxon>
        <taxon>Funariaceae</taxon>
        <taxon>Physcomitrium</taxon>
    </lineage>
</organism>
<evidence type="ECO:0000313" key="1">
    <source>
        <dbReference type="EMBL" id="PNR62729.1"/>
    </source>
</evidence>
<dbReference type="InParanoid" id="A0A2K1L9L7"/>
<reference evidence="1 3" key="2">
    <citation type="journal article" date="2018" name="Plant J.">
        <title>The Physcomitrella patens chromosome-scale assembly reveals moss genome structure and evolution.</title>
        <authorList>
            <person name="Lang D."/>
            <person name="Ullrich K.K."/>
            <person name="Murat F."/>
            <person name="Fuchs J."/>
            <person name="Jenkins J."/>
            <person name="Haas F.B."/>
            <person name="Piednoel M."/>
            <person name="Gundlach H."/>
            <person name="Van Bel M."/>
            <person name="Meyberg R."/>
            <person name="Vives C."/>
            <person name="Morata J."/>
            <person name="Symeonidi A."/>
            <person name="Hiss M."/>
            <person name="Muchero W."/>
            <person name="Kamisugi Y."/>
            <person name="Saleh O."/>
            <person name="Blanc G."/>
            <person name="Decker E.L."/>
            <person name="van Gessel N."/>
            <person name="Grimwood J."/>
            <person name="Hayes R.D."/>
            <person name="Graham S.W."/>
            <person name="Gunter L.E."/>
            <person name="McDaniel S.F."/>
            <person name="Hoernstein S.N.W."/>
            <person name="Larsson A."/>
            <person name="Li F.W."/>
            <person name="Perroud P.F."/>
            <person name="Phillips J."/>
            <person name="Ranjan P."/>
            <person name="Rokshar D.S."/>
            <person name="Rothfels C.J."/>
            <person name="Schneider L."/>
            <person name="Shu S."/>
            <person name="Stevenson D.W."/>
            <person name="Thummler F."/>
            <person name="Tillich M."/>
            <person name="Villarreal Aguilar J.C."/>
            <person name="Widiez T."/>
            <person name="Wong G.K."/>
            <person name="Wymore A."/>
            <person name="Zhang Y."/>
            <person name="Zimmer A.D."/>
            <person name="Quatrano R.S."/>
            <person name="Mayer K.F.X."/>
            <person name="Goodstein D."/>
            <person name="Casacuberta J.M."/>
            <person name="Vandepoele K."/>
            <person name="Reski R."/>
            <person name="Cuming A.C."/>
            <person name="Tuskan G.A."/>
            <person name="Maumus F."/>
            <person name="Salse J."/>
            <person name="Schmutz J."/>
            <person name="Rensing S.A."/>
        </authorList>
    </citation>
    <scope>NUCLEOTIDE SEQUENCE [LARGE SCALE GENOMIC DNA]</scope>
    <source>
        <strain evidence="2 3">cv. Gransden 2004</strain>
    </source>
</reference>
<dbReference type="Proteomes" id="UP000006727">
    <property type="component" value="Chromosome 1"/>
</dbReference>
<dbReference type="EMBL" id="ABEU02000001">
    <property type="protein sequence ID" value="PNR62729.1"/>
    <property type="molecule type" value="Genomic_DNA"/>
</dbReference>
<dbReference type="AlphaFoldDB" id="A0A2K1L9L7"/>
<dbReference type="EnsemblPlants" id="Pp3c1_25128V3.1">
    <property type="protein sequence ID" value="Pp3c1_25128V3.1"/>
    <property type="gene ID" value="Pp3c1_25128"/>
</dbReference>
<proteinExistence type="predicted"/>
<protein>
    <submittedName>
        <fullName evidence="1 2">Uncharacterized protein</fullName>
    </submittedName>
</protein>
<gene>
    <name evidence="1" type="ORF">PHYPA_001153</name>
</gene>